<evidence type="ECO:0000313" key="1">
    <source>
        <dbReference type="EMBL" id="JAH64825.1"/>
    </source>
</evidence>
<organism evidence="1">
    <name type="scientific">Anguilla anguilla</name>
    <name type="common">European freshwater eel</name>
    <name type="synonym">Muraena anguilla</name>
    <dbReference type="NCBI Taxonomy" id="7936"/>
    <lineage>
        <taxon>Eukaryota</taxon>
        <taxon>Metazoa</taxon>
        <taxon>Chordata</taxon>
        <taxon>Craniata</taxon>
        <taxon>Vertebrata</taxon>
        <taxon>Euteleostomi</taxon>
        <taxon>Actinopterygii</taxon>
        <taxon>Neopterygii</taxon>
        <taxon>Teleostei</taxon>
        <taxon>Anguilliformes</taxon>
        <taxon>Anguillidae</taxon>
        <taxon>Anguilla</taxon>
    </lineage>
</organism>
<reference evidence="1" key="2">
    <citation type="journal article" date="2015" name="Fish Shellfish Immunol.">
        <title>Early steps in the European eel (Anguilla anguilla)-Vibrio vulnificus interaction in the gills: Role of the RtxA13 toxin.</title>
        <authorList>
            <person name="Callol A."/>
            <person name="Pajuelo D."/>
            <person name="Ebbesson L."/>
            <person name="Teles M."/>
            <person name="MacKenzie S."/>
            <person name="Amaro C."/>
        </authorList>
    </citation>
    <scope>NUCLEOTIDE SEQUENCE</scope>
</reference>
<dbReference type="EMBL" id="GBXM01043752">
    <property type="protein sequence ID" value="JAH64825.1"/>
    <property type="molecule type" value="Transcribed_RNA"/>
</dbReference>
<proteinExistence type="predicted"/>
<protein>
    <submittedName>
        <fullName evidence="1">Uncharacterized protein</fullName>
    </submittedName>
</protein>
<reference evidence="1" key="1">
    <citation type="submission" date="2014-11" db="EMBL/GenBank/DDBJ databases">
        <authorList>
            <person name="Amaro Gonzalez C."/>
        </authorList>
    </citation>
    <scope>NUCLEOTIDE SEQUENCE</scope>
</reference>
<sequence length="18" mass="1916">MVTTGLALWPRLNNGSSV</sequence>
<accession>A0A0E9UHV1</accession>
<name>A0A0E9UHV1_ANGAN</name>
<dbReference type="AlphaFoldDB" id="A0A0E9UHV1"/>